<evidence type="ECO:0000256" key="3">
    <source>
        <dbReference type="ARBA" id="ARBA00022679"/>
    </source>
</evidence>
<evidence type="ECO:0000256" key="7">
    <source>
        <dbReference type="ARBA" id="ARBA00023014"/>
    </source>
</evidence>
<feature type="domain" description="B12-binding" evidence="8">
    <location>
        <begin position="2"/>
        <end position="137"/>
    </location>
</feature>
<dbReference type="Proteomes" id="UP000030652">
    <property type="component" value="Unassembled WGS sequence"/>
</dbReference>
<dbReference type="CDD" id="cd01335">
    <property type="entry name" value="Radical_SAM"/>
    <property type="match status" value="1"/>
</dbReference>
<dbReference type="InterPro" id="IPR058240">
    <property type="entry name" value="rSAM_sf"/>
</dbReference>
<accession>A0A0B0EHI5</accession>
<dbReference type="GO" id="GO:0051539">
    <property type="term" value="F:4 iron, 4 sulfur cluster binding"/>
    <property type="evidence" value="ECO:0007669"/>
    <property type="project" value="UniProtKB-KW"/>
</dbReference>
<evidence type="ECO:0000259" key="9">
    <source>
        <dbReference type="PROSITE" id="PS51918"/>
    </source>
</evidence>
<keyword evidence="4" id="KW-0949">S-adenosyl-L-methionine</keyword>
<dbReference type="PANTHER" id="PTHR43409:SF7">
    <property type="entry name" value="BLL1977 PROTEIN"/>
    <property type="match status" value="1"/>
</dbReference>
<dbReference type="SFLD" id="SFLDS00029">
    <property type="entry name" value="Radical_SAM"/>
    <property type="match status" value="1"/>
</dbReference>
<dbReference type="SUPFAM" id="SSF102114">
    <property type="entry name" value="Radical SAM enzymes"/>
    <property type="match status" value="1"/>
</dbReference>
<proteinExistence type="predicted"/>
<dbReference type="PANTHER" id="PTHR43409">
    <property type="entry name" value="ANAEROBIC MAGNESIUM-PROTOPORPHYRIN IX MONOMETHYL ESTER CYCLASE-RELATED"/>
    <property type="match status" value="1"/>
</dbReference>
<dbReference type="GO" id="GO:0031419">
    <property type="term" value="F:cobalamin binding"/>
    <property type="evidence" value="ECO:0007669"/>
    <property type="project" value="InterPro"/>
</dbReference>
<evidence type="ECO:0000256" key="6">
    <source>
        <dbReference type="ARBA" id="ARBA00023004"/>
    </source>
</evidence>
<dbReference type="SFLD" id="SFLDG01123">
    <property type="entry name" value="methyltransferase_(Class_B)"/>
    <property type="match status" value="1"/>
</dbReference>
<dbReference type="InterPro" id="IPR006158">
    <property type="entry name" value="Cobalamin-bd"/>
</dbReference>
<feature type="domain" description="Radical SAM core" evidence="9">
    <location>
        <begin position="184"/>
        <end position="408"/>
    </location>
</feature>
<comment type="caution">
    <text evidence="10">The sequence shown here is derived from an EMBL/GenBank/DDBJ whole genome shotgun (WGS) entry which is preliminary data.</text>
</comment>
<keyword evidence="3" id="KW-0808">Transferase</keyword>
<dbReference type="eggNOG" id="COG1032">
    <property type="taxonomic scope" value="Bacteria"/>
</dbReference>
<dbReference type="GO" id="GO:0046872">
    <property type="term" value="F:metal ion binding"/>
    <property type="evidence" value="ECO:0007669"/>
    <property type="project" value="UniProtKB-KW"/>
</dbReference>
<evidence type="ECO:0000256" key="1">
    <source>
        <dbReference type="ARBA" id="ARBA00001966"/>
    </source>
</evidence>
<dbReference type="InterPro" id="IPR034466">
    <property type="entry name" value="Methyltransferase_Class_B"/>
</dbReference>
<dbReference type="EMBL" id="JRYO01000193">
    <property type="protein sequence ID" value="KHE91496.1"/>
    <property type="molecule type" value="Genomic_DNA"/>
</dbReference>
<name>A0A0B0EHI5_9BACT</name>
<keyword evidence="2" id="KW-0489">Methyltransferase</keyword>
<dbReference type="InterPro" id="IPR023404">
    <property type="entry name" value="rSAM_horseshoe"/>
</dbReference>
<gene>
    <name evidence="10" type="ORF">SCABRO_02706</name>
</gene>
<evidence type="ECO:0000259" key="8">
    <source>
        <dbReference type="PROSITE" id="PS51332"/>
    </source>
</evidence>
<evidence type="ECO:0000313" key="11">
    <source>
        <dbReference type="Proteomes" id="UP000030652"/>
    </source>
</evidence>
<evidence type="ECO:0000256" key="4">
    <source>
        <dbReference type="ARBA" id="ARBA00022691"/>
    </source>
</evidence>
<dbReference type="AlphaFoldDB" id="A0A0B0EHI5"/>
<dbReference type="PROSITE" id="PS51918">
    <property type="entry name" value="RADICAL_SAM"/>
    <property type="match status" value="1"/>
</dbReference>
<dbReference type="Gene3D" id="3.40.50.280">
    <property type="entry name" value="Cobalamin-binding domain"/>
    <property type="match status" value="1"/>
</dbReference>
<protein>
    <submittedName>
        <fullName evidence="10">Oxidoreductase</fullName>
    </submittedName>
</protein>
<dbReference type="PROSITE" id="PS51332">
    <property type="entry name" value="B12_BINDING"/>
    <property type="match status" value="1"/>
</dbReference>
<dbReference type="SUPFAM" id="SSF52242">
    <property type="entry name" value="Cobalamin (vitamin B12)-binding domain"/>
    <property type="match status" value="1"/>
</dbReference>
<organism evidence="10 11">
    <name type="scientific">Candidatus Scalindua brodae</name>
    <dbReference type="NCBI Taxonomy" id="237368"/>
    <lineage>
        <taxon>Bacteria</taxon>
        <taxon>Pseudomonadati</taxon>
        <taxon>Planctomycetota</taxon>
        <taxon>Candidatus Brocadiia</taxon>
        <taxon>Candidatus Brocadiales</taxon>
        <taxon>Candidatus Scalinduaceae</taxon>
        <taxon>Candidatus Scalindua</taxon>
    </lineage>
</organism>
<dbReference type="CDD" id="cd02068">
    <property type="entry name" value="radical_SAM_B12_BD"/>
    <property type="match status" value="1"/>
</dbReference>
<dbReference type="Pfam" id="PF04055">
    <property type="entry name" value="Radical_SAM"/>
    <property type="match status" value="1"/>
</dbReference>
<comment type="cofactor">
    <cofactor evidence="1">
        <name>[4Fe-4S] cluster</name>
        <dbReference type="ChEBI" id="CHEBI:49883"/>
    </cofactor>
</comment>
<dbReference type="InterPro" id="IPR006638">
    <property type="entry name" value="Elp3/MiaA/NifB-like_rSAM"/>
</dbReference>
<evidence type="ECO:0000256" key="5">
    <source>
        <dbReference type="ARBA" id="ARBA00022723"/>
    </source>
</evidence>
<evidence type="ECO:0000313" key="10">
    <source>
        <dbReference type="EMBL" id="KHE91496.1"/>
    </source>
</evidence>
<reference evidence="10 11" key="1">
    <citation type="submission" date="2014-10" db="EMBL/GenBank/DDBJ databases">
        <title>Draft genome of anammox bacterium scalindua brodae, obtained using differential coverage binning of sequence data from two enrichment reactors.</title>
        <authorList>
            <person name="Speth D.R."/>
            <person name="Russ L."/>
            <person name="Kartal B."/>
            <person name="Op den Camp H.J."/>
            <person name="Dutilh B.E."/>
            <person name="Jetten M.S."/>
        </authorList>
    </citation>
    <scope>NUCLEOTIDE SEQUENCE [LARGE SCALE GENOMIC DNA]</scope>
    <source>
        <strain evidence="10">RU1</strain>
    </source>
</reference>
<evidence type="ECO:0000256" key="2">
    <source>
        <dbReference type="ARBA" id="ARBA00022603"/>
    </source>
</evidence>
<dbReference type="Pfam" id="PF02310">
    <property type="entry name" value="B12-binding"/>
    <property type="match status" value="1"/>
</dbReference>
<keyword evidence="6" id="KW-0408">Iron</keyword>
<keyword evidence="7" id="KW-0411">Iron-sulfur</keyword>
<keyword evidence="5" id="KW-0479">Metal-binding</keyword>
<dbReference type="SMART" id="SM00729">
    <property type="entry name" value="Elp3"/>
    <property type="match status" value="1"/>
</dbReference>
<dbReference type="GO" id="GO:0003824">
    <property type="term" value="F:catalytic activity"/>
    <property type="evidence" value="ECO:0007669"/>
    <property type="project" value="InterPro"/>
</dbReference>
<dbReference type="SFLD" id="SFLDG01082">
    <property type="entry name" value="B12-binding_domain_containing"/>
    <property type="match status" value="1"/>
</dbReference>
<dbReference type="Gene3D" id="3.80.30.20">
    <property type="entry name" value="tm_1862 like domain"/>
    <property type="match status" value="1"/>
</dbReference>
<dbReference type="InterPro" id="IPR051198">
    <property type="entry name" value="BchE-like"/>
</dbReference>
<dbReference type="InterPro" id="IPR007197">
    <property type="entry name" value="rSAM"/>
</dbReference>
<dbReference type="InterPro" id="IPR036724">
    <property type="entry name" value="Cobalamin-bd_sf"/>
</dbReference>
<sequence length="453" mass="52409">MNAIFVNPPCKSDNPLPTLGIAYLAAVLKQNGHDAILIDLWIDPVTDEYLKSKISDFSPDIIGVPFFTRRYADTKILLDKLKGWFPDVKIVVGGSHASALPKEVLEEITSVDIVVVGEGEKTIVQLIENLDKDCLGDVKGIAFRRESRIIVTEQPEFIEDLDKLPYPDLLQVDPRKCKIHPPYGWYGLPLTMMTTRGCPGKCVFCSKSVFKNSLRSQSPGRIVDEIEYWKTKLPIKEIRFFDDDFTITRKRSFQICDEMIKRKVNLPWTCTTRVDYLSKELLIKMKEAGLYFIVLGVESGSPRVLKNLRKGYTVSHIRNAFKWCRELGITTFGFFMVGGPGEEDEDRRMTLKIQKEIRPDFLSWGALRVFPGSPLFDECKDDPKYNFLKDKNNPYFELYRKDIEEKFLYSFCQKAMLKHYLSFHGFKSVLTYMYKTRSFGFIKDFFQWITAKL</sequence>